<dbReference type="InterPro" id="IPR027961">
    <property type="entry name" value="DUF4442"/>
</dbReference>
<dbReference type="Proteomes" id="UP000245507">
    <property type="component" value="Unassembled WGS sequence"/>
</dbReference>
<dbReference type="CDD" id="cd03443">
    <property type="entry name" value="PaaI_thioesterase"/>
    <property type="match status" value="1"/>
</dbReference>
<name>A0A316TX40_9ACTN</name>
<accession>A0A316TX40</accession>
<dbReference type="InterPro" id="IPR029069">
    <property type="entry name" value="HotDog_dom_sf"/>
</dbReference>
<dbReference type="AlphaFoldDB" id="A0A316TX40"/>
<evidence type="ECO:0000313" key="1">
    <source>
        <dbReference type="EMBL" id="PWN04186.1"/>
    </source>
</evidence>
<sequence>MEPITSAEQATSSMHSLIPILGAMGITVVDAGPGHATVELPAGPNGNHFGVLYAGSLFTAAEVLGGIIPQASFDLSGELAGFVPLVKKAEIEFLRPGLGDVRASATIAAEEIERVRQEALETGRSEFVVEARITDANGTVVATTRAVNQLRKLG</sequence>
<dbReference type="OrthoDB" id="3173842at2"/>
<keyword evidence="2" id="KW-1185">Reference proteome</keyword>
<comment type="caution">
    <text evidence="1">The sequence shown here is derived from an EMBL/GenBank/DDBJ whole genome shotgun (WGS) entry which is preliminary data.</text>
</comment>
<gene>
    <name evidence="1" type="ORF">DJ010_00580</name>
</gene>
<proteinExistence type="predicted"/>
<evidence type="ECO:0000313" key="2">
    <source>
        <dbReference type="Proteomes" id="UP000245507"/>
    </source>
</evidence>
<dbReference type="Pfam" id="PF14539">
    <property type="entry name" value="DUF4442"/>
    <property type="match status" value="1"/>
</dbReference>
<dbReference type="SUPFAM" id="SSF54637">
    <property type="entry name" value="Thioesterase/thiol ester dehydrase-isomerase"/>
    <property type="match status" value="1"/>
</dbReference>
<dbReference type="EMBL" id="QGDD01000001">
    <property type="protein sequence ID" value="PWN04186.1"/>
    <property type="molecule type" value="Genomic_DNA"/>
</dbReference>
<dbReference type="RefSeq" id="WP_109691693.1">
    <property type="nucleotide sequence ID" value="NZ_QGDD01000001.1"/>
</dbReference>
<protein>
    <submittedName>
        <fullName evidence="1">Thioesterase</fullName>
    </submittedName>
</protein>
<organism evidence="1 2">
    <name type="scientific">Nocardioides silvaticus</name>
    <dbReference type="NCBI Taxonomy" id="2201891"/>
    <lineage>
        <taxon>Bacteria</taxon>
        <taxon>Bacillati</taxon>
        <taxon>Actinomycetota</taxon>
        <taxon>Actinomycetes</taxon>
        <taxon>Propionibacteriales</taxon>
        <taxon>Nocardioidaceae</taxon>
        <taxon>Nocardioides</taxon>
    </lineage>
</organism>
<dbReference type="Gene3D" id="3.10.129.10">
    <property type="entry name" value="Hotdog Thioesterase"/>
    <property type="match status" value="1"/>
</dbReference>
<reference evidence="1 2" key="1">
    <citation type="submission" date="2018-05" db="EMBL/GenBank/DDBJ databases">
        <title>Nocardioides silvaticus genome.</title>
        <authorList>
            <person name="Li C."/>
            <person name="Wang G."/>
        </authorList>
    </citation>
    <scope>NUCLEOTIDE SEQUENCE [LARGE SCALE GENOMIC DNA]</scope>
    <source>
        <strain evidence="1 2">CCTCC AB 2018079</strain>
    </source>
</reference>